<dbReference type="EMBL" id="FMYM01000001">
    <property type="protein sequence ID" value="SDB81870.1"/>
    <property type="molecule type" value="Genomic_DNA"/>
</dbReference>
<keyword evidence="2" id="KW-1185">Reference proteome</keyword>
<name>A0A1G6GIV9_9BACI</name>
<organism evidence="1 2">
    <name type="scientific">Shouchella lonarensis</name>
    <dbReference type="NCBI Taxonomy" id="1464122"/>
    <lineage>
        <taxon>Bacteria</taxon>
        <taxon>Bacillati</taxon>
        <taxon>Bacillota</taxon>
        <taxon>Bacilli</taxon>
        <taxon>Bacillales</taxon>
        <taxon>Bacillaceae</taxon>
        <taxon>Shouchella</taxon>
    </lineage>
</organism>
<evidence type="ECO:0000313" key="2">
    <source>
        <dbReference type="Proteomes" id="UP000242662"/>
    </source>
</evidence>
<proteinExistence type="predicted"/>
<gene>
    <name evidence="1" type="ORF">SAMN05421737_101119</name>
</gene>
<accession>A0A1G6GIV9</accession>
<dbReference type="Proteomes" id="UP000242662">
    <property type="component" value="Unassembled WGS sequence"/>
</dbReference>
<dbReference type="AlphaFoldDB" id="A0A1G6GIV9"/>
<reference evidence="2" key="1">
    <citation type="submission" date="2016-09" db="EMBL/GenBank/DDBJ databases">
        <authorList>
            <person name="Varghese N."/>
            <person name="Submissions S."/>
        </authorList>
    </citation>
    <scope>NUCLEOTIDE SEQUENCE [LARGE SCALE GENOMIC DNA]</scope>
    <source>
        <strain evidence="2">25nlg</strain>
    </source>
</reference>
<evidence type="ECO:0000313" key="1">
    <source>
        <dbReference type="EMBL" id="SDB81870.1"/>
    </source>
</evidence>
<protein>
    <submittedName>
        <fullName evidence="1">Uncharacterized protein</fullName>
    </submittedName>
</protein>
<sequence length="52" mass="6218">MDILALLKLYFLSRLPDPWNNFSPTNEEHAVSFECLLLYAPFMFYTFFTHGR</sequence>